<name>A0ABR1D3J1_NECAM</name>
<dbReference type="EMBL" id="JAVFWL010000003">
    <property type="protein sequence ID" value="KAK6745102.1"/>
    <property type="molecule type" value="Genomic_DNA"/>
</dbReference>
<dbReference type="Pfam" id="PF03097">
    <property type="entry name" value="BRO1"/>
    <property type="match status" value="1"/>
</dbReference>
<reference evidence="4 5" key="1">
    <citation type="submission" date="2023-08" db="EMBL/GenBank/DDBJ databases">
        <title>A Necator americanus chromosomal reference genome.</title>
        <authorList>
            <person name="Ilik V."/>
            <person name="Petrzelkova K.J."/>
            <person name="Pardy F."/>
            <person name="Fuh T."/>
            <person name="Niatou-Singa F.S."/>
            <person name="Gouil Q."/>
            <person name="Baker L."/>
            <person name="Ritchie M.E."/>
            <person name="Jex A.R."/>
            <person name="Gazzola D."/>
            <person name="Li H."/>
            <person name="Toshio Fujiwara R."/>
            <person name="Zhan B."/>
            <person name="Aroian R.V."/>
            <person name="Pafco B."/>
            <person name="Schwarz E.M."/>
        </authorList>
    </citation>
    <scope>NUCLEOTIDE SEQUENCE [LARGE SCALE GENOMIC DNA]</scope>
    <source>
        <strain evidence="4 5">Aroian</strain>
        <tissue evidence="4">Whole animal</tissue>
    </source>
</reference>
<dbReference type="PANTHER" id="PTHR23030">
    <property type="entry name" value="PCD6 INTERACTING PROTEIN-RELATED"/>
    <property type="match status" value="1"/>
</dbReference>
<comment type="caution">
    <text evidence="4">The sequence shown here is derived from an EMBL/GenBank/DDBJ whole genome shotgun (WGS) entry which is preliminary data.</text>
</comment>
<dbReference type="Proteomes" id="UP001303046">
    <property type="component" value="Unassembled WGS sequence"/>
</dbReference>
<proteinExistence type="predicted"/>
<feature type="coiled-coil region" evidence="1">
    <location>
        <begin position="470"/>
        <end position="497"/>
    </location>
</feature>
<sequence length="872" mass="98273">MSGTQEKSRSRPLLARAFGSKKATTTAGAQIPLLTTENNVYQHCFLAVPLKTTNDVDLVKPLTRFLEASNSTVCVKVTDLRGAIEVFNRLRSNACSKTTRDPQLLLACVAEYYDQLTAFEGKLVTLTSPRLEGFRWRDAFESGRSFLSKSHSIEADVSLERAAVLFNYGALLSQIAASQPLHTDEEKKTSAKLFQQSAGVFAQLRDFMKQMTLERCTTDLQPDSLTLLSNLMLAQAQESIYTKAYGDKMNQSALVKIAAQTSDFYMEISKTMNMETAKGYWKKDWLSIITGKALAFQAIAQLHQAQVNLQQQEVGERLTRLKYAIEQVQIVKHHLPSGCLHEQIVEIENTYAAALKENQLIYHAQTSDFHTLPAVPRAVLAKALPPSSPLCPDFKDVFSNVIPINILMAVQNHDTMKNERLKREADRLNEETQVMESIVASLGMSDDSSLPELVKRHSAEVKKAGGVKELQNKINEMSSLRARNKEILADIEQTLNKEKLSDADLRRQLGPKSKRLCSDELVGPFLQEVSNFRASLHATSEEDKMFKKNFELNRQAIEMLSKNEKDLRLLLPPRPHRMADKAPEATSFLLKLIDKAQEVKCERAELLKDIREKCNSTSMENILPLLCRSKNVSPEDILKEKMNEVCETIKEEIDKSLKKQKLLMKDVEKWCARFSNANQQKSPIVRDHVERSLSAGYDVFHDLSKKLPGRIKRYHHLMENLLRLQQKVNDFSFARETEKEELLRAYRCNASCNGSETSAAVPNVHPMTQVSFVPSAPPPYSTQPFIYASAQPSTISSVPMLPTHPIAQFATHPINSYQQYPTYGVPEQQSQFHLPQYTHVVPSGPTAPPLYQPPNSQYSGGPSPWHNMGYPH</sequence>
<keyword evidence="5" id="KW-1185">Reference proteome</keyword>
<evidence type="ECO:0000259" key="3">
    <source>
        <dbReference type="PROSITE" id="PS51180"/>
    </source>
</evidence>
<dbReference type="InterPro" id="IPR025304">
    <property type="entry name" value="ALIX_V_dom"/>
</dbReference>
<evidence type="ECO:0000256" key="1">
    <source>
        <dbReference type="SAM" id="Coils"/>
    </source>
</evidence>
<feature type="region of interest" description="Disordered" evidence="2">
    <location>
        <begin position="843"/>
        <end position="872"/>
    </location>
</feature>
<accession>A0ABR1D3J1</accession>
<dbReference type="SMART" id="SM01041">
    <property type="entry name" value="BRO1"/>
    <property type="match status" value="1"/>
</dbReference>
<gene>
    <name evidence="4" type="primary">Necator_chrIII.g12436</name>
    <name evidence="4" type="ORF">RB195_011670</name>
</gene>
<organism evidence="4 5">
    <name type="scientific">Necator americanus</name>
    <name type="common">Human hookworm</name>
    <dbReference type="NCBI Taxonomy" id="51031"/>
    <lineage>
        <taxon>Eukaryota</taxon>
        <taxon>Metazoa</taxon>
        <taxon>Ecdysozoa</taxon>
        <taxon>Nematoda</taxon>
        <taxon>Chromadorea</taxon>
        <taxon>Rhabditida</taxon>
        <taxon>Rhabditina</taxon>
        <taxon>Rhabditomorpha</taxon>
        <taxon>Strongyloidea</taxon>
        <taxon>Ancylostomatidae</taxon>
        <taxon>Bunostominae</taxon>
        <taxon>Necator</taxon>
    </lineage>
</organism>
<dbReference type="Gene3D" id="1.20.140.50">
    <property type="entry name" value="alix/aip1 like domains"/>
    <property type="match status" value="1"/>
</dbReference>
<dbReference type="PANTHER" id="PTHR23030:SF39">
    <property type="entry name" value="PROGRAMMED CELL DEATH 6-INTERACTING PROTEIN"/>
    <property type="match status" value="1"/>
</dbReference>
<dbReference type="Gene3D" id="1.25.40.280">
    <property type="entry name" value="alix/aip1 like domains"/>
    <property type="match status" value="1"/>
</dbReference>
<dbReference type="InterPro" id="IPR004328">
    <property type="entry name" value="BRO1_dom"/>
</dbReference>
<evidence type="ECO:0000313" key="4">
    <source>
        <dbReference type="EMBL" id="KAK6745102.1"/>
    </source>
</evidence>
<evidence type="ECO:0000313" key="5">
    <source>
        <dbReference type="Proteomes" id="UP001303046"/>
    </source>
</evidence>
<dbReference type="Pfam" id="PF13949">
    <property type="entry name" value="ALIX_LYPXL_bnd"/>
    <property type="match status" value="1"/>
</dbReference>
<keyword evidence="1" id="KW-0175">Coiled coil</keyword>
<evidence type="ECO:0000256" key="2">
    <source>
        <dbReference type="SAM" id="MobiDB-lite"/>
    </source>
</evidence>
<dbReference type="Gene3D" id="1.20.120.560">
    <property type="entry name" value="alix/aip1 in complex with the ypdl late domain"/>
    <property type="match status" value="1"/>
</dbReference>
<feature type="domain" description="BRO1" evidence="3">
    <location>
        <begin position="44"/>
        <end position="435"/>
    </location>
</feature>
<dbReference type="PROSITE" id="PS51180">
    <property type="entry name" value="BRO1"/>
    <property type="match status" value="1"/>
</dbReference>
<dbReference type="InterPro" id="IPR038499">
    <property type="entry name" value="BRO1_sf"/>
</dbReference>
<protein>
    <recommendedName>
        <fullName evidence="3">BRO1 domain-containing protein</fullName>
    </recommendedName>
</protein>
<feature type="coiled-coil region" evidence="1">
    <location>
        <begin position="411"/>
        <end position="438"/>
    </location>
</feature>